<feature type="DNA-binding region" description="OmpR/PhoB-type" evidence="8">
    <location>
        <begin position="130"/>
        <end position="228"/>
    </location>
</feature>
<dbReference type="Pfam" id="PF00072">
    <property type="entry name" value="Response_reg"/>
    <property type="match status" value="1"/>
</dbReference>
<dbReference type="SMART" id="SM00448">
    <property type="entry name" value="REC"/>
    <property type="match status" value="1"/>
</dbReference>
<dbReference type="STRING" id="333138.LQ50_23800"/>
<dbReference type="Gene3D" id="6.10.250.690">
    <property type="match status" value="1"/>
</dbReference>
<dbReference type="PROSITE" id="PS51755">
    <property type="entry name" value="OMPR_PHOB"/>
    <property type="match status" value="1"/>
</dbReference>
<dbReference type="InterPro" id="IPR016032">
    <property type="entry name" value="Sig_transdc_resp-reg_C-effctor"/>
</dbReference>
<dbReference type="Gene3D" id="1.10.10.10">
    <property type="entry name" value="Winged helix-like DNA-binding domain superfamily/Winged helix DNA-binding domain"/>
    <property type="match status" value="1"/>
</dbReference>
<accession>A0A0B0I6C4</accession>
<dbReference type="SMART" id="SM00862">
    <property type="entry name" value="Trans_reg_C"/>
    <property type="match status" value="1"/>
</dbReference>
<dbReference type="SUPFAM" id="SSF46894">
    <property type="entry name" value="C-terminal effector domain of the bipartite response regulators"/>
    <property type="match status" value="1"/>
</dbReference>
<dbReference type="eggNOG" id="COG0745">
    <property type="taxonomic scope" value="Bacteria"/>
</dbReference>
<dbReference type="FunFam" id="3.40.50.2300:FF:000001">
    <property type="entry name" value="DNA-binding response regulator PhoB"/>
    <property type="match status" value="1"/>
</dbReference>
<dbReference type="GO" id="GO:0006355">
    <property type="term" value="P:regulation of DNA-templated transcription"/>
    <property type="evidence" value="ECO:0007669"/>
    <property type="project" value="InterPro"/>
</dbReference>
<evidence type="ECO:0000256" key="7">
    <source>
        <dbReference type="PROSITE-ProRule" id="PRU00169"/>
    </source>
</evidence>
<dbReference type="GO" id="GO:0000976">
    <property type="term" value="F:transcription cis-regulatory region binding"/>
    <property type="evidence" value="ECO:0007669"/>
    <property type="project" value="TreeGrafter"/>
</dbReference>
<evidence type="ECO:0000256" key="5">
    <source>
        <dbReference type="ARBA" id="ARBA00023125"/>
    </source>
</evidence>
<gene>
    <name evidence="11" type="ORF">LQ50_23800</name>
</gene>
<organism evidence="11 12">
    <name type="scientific">Halalkalibacter okhensis</name>
    <dbReference type="NCBI Taxonomy" id="333138"/>
    <lineage>
        <taxon>Bacteria</taxon>
        <taxon>Bacillati</taxon>
        <taxon>Bacillota</taxon>
        <taxon>Bacilli</taxon>
        <taxon>Bacillales</taxon>
        <taxon>Bacillaceae</taxon>
        <taxon>Halalkalibacter</taxon>
    </lineage>
</organism>
<reference evidence="11 12" key="1">
    <citation type="submission" date="2014-09" db="EMBL/GenBank/DDBJ databases">
        <title>Genome sequencing and annotation of Bacillus Okhensis strain Kh10-101T.</title>
        <authorList>
            <person name="Prakash J.S."/>
        </authorList>
    </citation>
    <scope>NUCLEOTIDE SEQUENCE [LARGE SCALE GENOMIC DNA]</scope>
    <source>
        <strain evidence="12">Kh10-101T</strain>
    </source>
</reference>
<keyword evidence="3" id="KW-0902">Two-component regulatory system</keyword>
<dbReference type="InterPro" id="IPR001789">
    <property type="entry name" value="Sig_transdc_resp-reg_receiver"/>
</dbReference>
<evidence type="ECO:0000256" key="2">
    <source>
        <dbReference type="ARBA" id="ARBA00022553"/>
    </source>
</evidence>
<dbReference type="SUPFAM" id="SSF52172">
    <property type="entry name" value="CheY-like"/>
    <property type="match status" value="1"/>
</dbReference>
<proteinExistence type="predicted"/>
<dbReference type="PROSITE" id="PS50110">
    <property type="entry name" value="RESPONSE_REGULATORY"/>
    <property type="match status" value="1"/>
</dbReference>
<dbReference type="Proteomes" id="UP000030832">
    <property type="component" value="Unassembled WGS sequence"/>
</dbReference>
<dbReference type="InterPro" id="IPR011006">
    <property type="entry name" value="CheY-like_superfamily"/>
</dbReference>
<protein>
    <submittedName>
        <fullName evidence="11">Transcriptional regulator</fullName>
    </submittedName>
</protein>
<dbReference type="InterPro" id="IPR039420">
    <property type="entry name" value="WalR-like"/>
</dbReference>
<evidence type="ECO:0000256" key="4">
    <source>
        <dbReference type="ARBA" id="ARBA00023015"/>
    </source>
</evidence>
<dbReference type="GO" id="GO:0005829">
    <property type="term" value="C:cytosol"/>
    <property type="evidence" value="ECO:0007669"/>
    <property type="project" value="TreeGrafter"/>
</dbReference>
<dbReference type="EMBL" id="JRJU01000055">
    <property type="protein sequence ID" value="KHF38018.1"/>
    <property type="molecule type" value="Genomic_DNA"/>
</dbReference>
<keyword evidence="4" id="KW-0805">Transcription regulation</keyword>
<evidence type="ECO:0000256" key="8">
    <source>
        <dbReference type="PROSITE-ProRule" id="PRU01091"/>
    </source>
</evidence>
<evidence type="ECO:0000313" key="12">
    <source>
        <dbReference type="Proteomes" id="UP000030832"/>
    </source>
</evidence>
<keyword evidence="6" id="KW-0804">Transcription</keyword>
<dbReference type="Gene3D" id="3.40.50.2300">
    <property type="match status" value="1"/>
</dbReference>
<keyword evidence="12" id="KW-1185">Reference proteome</keyword>
<dbReference type="AlphaFoldDB" id="A0A0B0I6C4"/>
<feature type="domain" description="OmpR/PhoB-type" evidence="10">
    <location>
        <begin position="130"/>
        <end position="228"/>
    </location>
</feature>
<keyword evidence="5 8" id="KW-0238">DNA-binding</keyword>
<evidence type="ECO:0000313" key="11">
    <source>
        <dbReference type="EMBL" id="KHF38018.1"/>
    </source>
</evidence>
<sequence length="232" mass="26972">MNSSIKILTIEDDPNIIELIDLYMVKMGYQSIAAYDGEMGLEMYFNERPDCIILDLMLPKVDGWDVCKTIRLEDKHIPILMLTGKGESYDIVQGLELGADDYIVKPFDPNELCARVKASLRRTKSSEVYKEDLTCSNLVMNMQEYKVFINNEEVKMPPKETELLYFFASNPNQILSRQQLLDRIWGYDFDGDPRTIDVHIKRVRDKLTSYSSHWSITTVRGIGYRFEDKQND</sequence>
<dbReference type="InterPro" id="IPR001867">
    <property type="entry name" value="OmpR/PhoB-type_DNA-bd"/>
</dbReference>
<comment type="caution">
    <text evidence="11">The sequence shown here is derived from an EMBL/GenBank/DDBJ whole genome shotgun (WGS) entry which is preliminary data.</text>
</comment>
<evidence type="ECO:0000256" key="3">
    <source>
        <dbReference type="ARBA" id="ARBA00023012"/>
    </source>
</evidence>
<dbReference type="PANTHER" id="PTHR48111:SF40">
    <property type="entry name" value="PHOSPHATE REGULON TRANSCRIPTIONAL REGULATORY PROTEIN PHOB"/>
    <property type="match status" value="1"/>
</dbReference>
<evidence type="ECO:0000256" key="1">
    <source>
        <dbReference type="ARBA" id="ARBA00004496"/>
    </source>
</evidence>
<dbReference type="GO" id="GO:0032993">
    <property type="term" value="C:protein-DNA complex"/>
    <property type="evidence" value="ECO:0007669"/>
    <property type="project" value="TreeGrafter"/>
</dbReference>
<dbReference type="PANTHER" id="PTHR48111">
    <property type="entry name" value="REGULATOR OF RPOS"/>
    <property type="match status" value="1"/>
</dbReference>
<keyword evidence="2 7" id="KW-0597">Phosphoprotein</keyword>
<evidence type="ECO:0000259" key="10">
    <source>
        <dbReference type="PROSITE" id="PS51755"/>
    </source>
</evidence>
<dbReference type="GO" id="GO:0000156">
    <property type="term" value="F:phosphorelay response regulator activity"/>
    <property type="evidence" value="ECO:0007669"/>
    <property type="project" value="TreeGrafter"/>
</dbReference>
<dbReference type="OrthoDB" id="9790442at2"/>
<feature type="modified residue" description="4-aspartylphosphate" evidence="7">
    <location>
        <position position="55"/>
    </location>
</feature>
<dbReference type="InterPro" id="IPR036388">
    <property type="entry name" value="WH-like_DNA-bd_sf"/>
</dbReference>
<name>A0A0B0I6C4_9BACI</name>
<evidence type="ECO:0000256" key="6">
    <source>
        <dbReference type="ARBA" id="ARBA00023163"/>
    </source>
</evidence>
<dbReference type="CDD" id="cd00383">
    <property type="entry name" value="trans_reg_C"/>
    <property type="match status" value="1"/>
</dbReference>
<dbReference type="RefSeq" id="WP_034633719.1">
    <property type="nucleotide sequence ID" value="NZ_JRJU01000055.1"/>
</dbReference>
<feature type="domain" description="Response regulatory" evidence="9">
    <location>
        <begin position="6"/>
        <end position="120"/>
    </location>
</feature>
<dbReference type="FunFam" id="1.10.10.10:FF:000018">
    <property type="entry name" value="DNA-binding response regulator ResD"/>
    <property type="match status" value="1"/>
</dbReference>
<dbReference type="Pfam" id="PF00486">
    <property type="entry name" value="Trans_reg_C"/>
    <property type="match status" value="1"/>
</dbReference>
<evidence type="ECO:0000259" key="9">
    <source>
        <dbReference type="PROSITE" id="PS50110"/>
    </source>
</evidence>
<comment type="subcellular location">
    <subcellularLocation>
        <location evidence="1">Cytoplasm</location>
    </subcellularLocation>
</comment>